<keyword evidence="3" id="KW-0460">Magnesium</keyword>
<keyword evidence="5" id="KW-1185">Reference proteome</keyword>
<dbReference type="InterPro" id="IPR036412">
    <property type="entry name" value="HAD-like_sf"/>
</dbReference>
<gene>
    <name evidence="4" type="ORF">SAMN04488026_10595</name>
</gene>
<dbReference type="AlphaFoldDB" id="A0A1G9FS10"/>
<dbReference type="InterPro" id="IPR051400">
    <property type="entry name" value="HAD-like_hydrolase"/>
</dbReference>
<dbReference type="Proteomes" id="UP000199382">
    <property type="component" value="Unassembled WGS sequence"/>
</dbReference>
<protein>
    <submittedName>
        <fullName evidence="4">Putative hydrolase of the HAD superfamily</fullName>
    </submittedName>
</protein>
<keyword evidence="1" id="KW-0479">Metal-binding</keyword>
<dbReference type="SUPFAM" id="SSF56784">
    <property type="entry name" value="HAD-like"/>
    <property type="match status" value="1"/>
</dbReference>
<dbReference type="Pfam" id="PF00702">
    <property type="entry name" value="Hydrolase"/>
    <property type="match status" value="1"/>
</dbReference>
<accession>A0A1G9FS10</accession>
<dbReference type="PANTHER" id="PTHR46470">
    <property type="entry name" value="N-ACYLNEURAMINATE-9-PHOSPHATASE"/>
    <property type="match status" value="1"/>
</dbReference>
<organism evidence="4 5">
    <name type="scientific">Aliiruegeria lutimaris</name>
    <dbReference type="NCBI Taxonomy" id="571298"/>
    <lineage>
        <taxon>Bacteria</taxon>
        <taxon>Pseudomonadati</taxon>
        <taxon>Pseudomonadota</taxon>
        <taxon>Alphaproteobacteria</taxon>
        <taxon>Rhodobacterales</taxon>
        <taxon>Roseobacteraceae</taxon>
        <taxon>Aliiruegeria</taxon>
    </lineage>
</organism>
<dbReference type="EMBL" id="FNEK01000059">
    <property type="protein sequence ID" value="SDK91122.1"/>
    <property type="molecule type" value="Genomic_DNA"/>
</dbReference>
<dbReference type="STRING" id="571298.SAMN04488026_10595"/>
<evidence type="ECO:0000256" key="1">
    <source>
        <dbReference type="ARBA" id="ARBA00022723"/>
    </source>
</evidence>
<dbReference type="InterPro" id="IPR023214">
    <property type="entry name" value="HAD_sf"/>
</dbReference>
<keyword evidence="2 4" id="KW-0378">Hydrolase</keyword>
<dbReference type="Gene3D" id="1.10.150.520">
    <property type="match status" value="1"/>
</dbReference>
<reference evidence="4 5" key="1">
    <citation type="submission" date="2016-10" db="EMBL/GenBank/DDBJ databases">
        <authorList>
            <person name="de Groot N.N."/>
        </authorList>
    </citation>
    <scope>NUCLEOTIDE SEQUENCE [LARGE SCALE GENOMIC DNA]</scope>
    <source>
        <strain evidence="4 5">DSM 25294</strain>
    </source>
</reference>
<dbReference type="GO" id="GO:0016791">
    <property type="term" value="F:phosphatase activity"/>
    <property type="evidence" value="ECO:0007669"/>
    <property type="project" value="TreeGrafter"/>
</dbReference>
<evidence type="ECO:0000256" key="3">
    <source>
        <dbReference type="ARBA" id="ARBA00022842"/>
    </source>
</evidence>
<dbReference type="GO" id="GO:0046872">
    <property type="term" value="F:metal ion binding"/>
    <property type="evidence" value="ECO:0007669"/>
    <property type="project" value="UniProtKB-KW"/>
</dbReference>
<evidence type="ECO:0000256" key="2">
    <source>
        <dbReference type="ARBA" id="ARBA00022801"/>
    </source>
</evidence>
<name>A0A1G9FS10_9RHOB</name>
<evidence type="ECO:0000313" key="5">
    <source>
        <dbReference type="Proteomes" id="UP000199382"/>
    </source>
</evidence>
<dbReference type="RefSeq" id="WP_093161826.1">
    <property type="nucleotide sequence ID" value="NZ_FNEK01000059.1"/>
</dbReference>
<sequence length="219" mass="24309">MLVFDLDDTLYLEREFVLSGYRYLDGWVAARTGTAGFGDACIDLFGAGERRRVFDRACERLEMEPRPELIAELVAAYRGHPPEIALAEDAGRYLAARAGPFGLITDGPEHMQRAKIAALKLERWIAHIRPTGAWPAGFSKPHPRAFEEMDKLCSPGPMVYVADNPAKDFVTPRARGWITVQIRRPGAIHSPVPPDDRHAAHAECQSFDELDEVIAGFPG</sequence>
<dbReference type="OrthoDB" id="148966at2"/>
<proteinExistence type="predicted"/>
<dbReference type="PANTHER" id="PTHR46470:SF2">
    <property type="entry name" value="GLYCERALDEHYDE 3-PHOSPHATE PHOSPHATASE"/>
    <property type="match status" value="1"/>
</dbReference>
<evidence type="ECO:0000313" key="4">
    <source>
        <dbReference type="EMBL" id="SDK91122.1"/>
    </source>
</evidence>
<dbReference type="Gene3D" id="3.40.50.1000">
    <property type="entry name" value="HAD superfamily/HAD-like"/>
    <property type="match status" value="1"/>
</dbReference>